<evidence type="ECO:0000256" key="2">
    <source>
        <dbReference type="ARBA" id="ARBA00002218"/>
    </source>
</evidence>
<feature type="region of interest" description="Disordered" evidence="16">
    <location>
        <begin position="1"/>
        <end position="32"/>
    </location>
</feature>
<evidence type="ECO:0000313" key="20">
    <source>
        <dbReference type="EMBL" id="PMD26691.1"/>
    </source>
</evidence>
<evidence type="ECO:0000256" key="16">
    <source>
        <dbReference type="SAM" id="MobiDB-lite"/>
    </source>
</evidence>
<evidence type="ECO:0000256" key="3">
    <source>
        <dbReference type="ARBA" id="ARBA00004576"/>
    </source>
</evidence>
<evidence type="ECO:0000256" key="4">
    <source>
        <dbReference type="ARBA" id="ARBA00006150"/>
    </source>
</evidence>
<evidence type="ECO:0000256" key="5">
    <source>
        <dbReference type="ARBA" id="ARBA00012062"/>
    </source>
</evidence>
<dbReference type="FunFam" id="3.40.50.1820:FF:000003">
    <property type="entry name" value="Dipeptidyl peptidase 4"/>
    <property type="match status" value="1"/>
</dbReference>
<dbReference type="InterPro" id="IPR002469">
    <property type="entry name" value="Peptidase_S9B_N"/>
</dbReference>
<evidence type="ECO:0000256" key="8">
    <source>
        <dbReference type="ARBA" id="ARBA00022670"/>
    </source>
</evidence>
<reference evidence="20 21" key="1">
    <citation type="submission" date="2016-05" db="EMBL/GenBank/DDBJ databases">
        <title>A degradative enzymes factory behind the ericoid mycorrhizal symbiosis.</title>
        <authorList>
            <consortium name="DOE Joint Genome Institute"/>
            <person name="Martino E."/>
            <person name="Morin E."/>
            <person name="Grelet G."/>
            <person name="Kuo A."/>
            <person name="Kohler A."/>
            <person name="Daghino S."/>
            <person name="Barry K."/>
            <person name="Choi C."/>
            <person name="Cichocki N."/>
            <person name="Clum A."/>
            <person name="Copeland A."/>
            <person name="Hainaut M."/>
            <person name="Haridas S."/>
            <person name="Labutti K."/>
            <person name="Lindquist E."/>
            <person name="Lipzen A."/>
            <person name="Khouja H.-R."/>
            <person name="Murat C."/>
            <person name="Ohm R."/>
            <person name="Olson A."/>
            <person name="Spatafora J."/>
            <person name="Veneault-Fourrey C."/>
            <person name="Henrissat B."/>
            <person name="Grigoriev I."/>
            <person name="Martin F."/>
            <person name="Perotto S."/>
        </authorList>
    </citation>
    <scope>NUCLEOTIDE SEQUENCE [LARGE SCALE GENOMIC DNA]</scope>
    <source>
        <strain evidence="20 21">UAMH 7357</strain>
    </source>
</reference>
<dbReference type="GO" id="GO:0005774">
    <property type="term" value="C:vacuolar membrane"/>
    <property type="evidence" value="ECO:0007669"/>
    <property type="project" value="UniProtKB-SubCell"/>
</dbReference>
<gene>
    <name evidence="20" type="ORF">NA56DRAFT_654485</name>
</gene>
<dbReference type="AlphaFoldDB" id="A0A2J6QK98"/>
<comment type="function">
    <text evidence="2">Type IV dipeptidyl-peptidase which removes N-terminal dipeptides sequentially from polypeptides having unsubstituted N-termini provided that the penultimate residue is proline.</text>
</comment>
<evidence type="ECO:0000259" key="19">
    <source>
        <dbReference type="Pfam" id="PF00930"/>
    </source>
</evidence>
<comment type="catalytic activity">
    <reaction evidence="1">
        <text>Release of an N-terminal dipeptide, Xaa-Yaa-|-Zaa-, from a polypeptide, preferentially when Yaa is Pro, provided Zaa is neither Pro nor hydroxyproline.</text>
        <dbReference type="EC" id="3.4.14.5"/>
    </reaction>
</comment>
<keyword evidence="10" id="KW-0378">Hydrolase</keyword>
<dbReference type="GO" id="GO:0008239">
    <property type="term" value="F:dipeptidyl-peptidase activity"/>
    <property type="evidence" value="ECO:0007669"/>
    <property type="project" value="UniProtKB-EC"/>
</dbReference>
<sequence>MAGQPEEAAQLLPGVQEDRERESEDSISTASTTSLVFERIGERIDAENEKRLNGNGRKKMVTPKFPPSREPLAYADDEHAQQLLEDEEKEDYDVENGPYMISAGAKKVDKSFRRLMLILGTIFIGAWVVALVVFLGKQAYRHPSTIPHDPDATTSKGTGKEVTLDQVMSGQWRATRHDISWIEGANGEDGLLLEQGANGKDYLVVEDIRAAESEEAAAGTKTLMKQQVFIVGGKAYSPSKVFPSKDLKKVLIATDYTSNWRHSFYAKYFIFDVETQIAQALDPAAPEDYIQLASWSPQSDAVVFTRENNLFLRKLSSEKVIQITTDGGTNLFYGVPDWVYEEEVFAGNSATWWADDGKYIAFLRTNETEVPEYPIQYFVSRPSGVEPPEGEENYPEVREIKYPKAGAPNPTVDLQFYDVAKGDVFEVKVSGSFAPDNLLITEVVWAGSTGKAIIRETNRESDILRVVIVDVETRSGTTVRTEDVQKLDGGWFEVSENTRYVPADPANGRPHDGYIDTVIYKNNDHLGYFTPLENPDPIMLTFGNWEVVDAPSAMDLTRNLVYFRATKEGSIQRHVYSINLDGTNLKALTDTSKDGYYAVSFSSGAGYALLSYNGPNIPWQKVISTPSNPNHYEKIIEENPRLADMAAKHELPIKIFSTINVDGFELNVVERRPSHFNERKQYPVLFYLYGGPGSQSVDKTFNVDFQAYVAANLGYIVVTVDGRGTGFIGRKARTIVRGNIGYYEAYDQIATAKIWAQKKYVDSSRMAIWGWSYGGFMTLKTLEQDAGQTFSYGMAVAPVTDWRFYDSIYTERYMHTPQHNREGYDSSSISNMTALHQNVRFLIMHGVADDNVHMQNSLTLLDKLDLAGVENYDVHVFPDSDHSIYFHNANRIVYDKLNNWLINAFNGEWLRTADAKPIQIDTLSDKRDPPPS</sequence>
<dbReference type="SUPFAM" id="SSF53474">
    <property type="entry name" value="alpha/beta-Hydrolases"/>
    <property type="match status" value="1"/>
</dbReference>
<dbReference type="GO" id="GO:0005886">
    <property type="term" value="C:plasma membrane"/>
    <property type="evidence" value="ECO:0007669"/>
    <property type="project" value="TreeGrafter"/>
</dbReference>
<keyword evidence="12" id="KW-0735">Signal-anchor</keyword>
<dbReference type="InterPro" id="IPR050278">
    <property type="entry name" value="Serine_Prot_S9B/DPPIV"/>
</dbReference>
<feature type="domain" description="Dipeptidylpeptidase IV N-terminal" evidence="19">
    <location>
        <begin position="244"/>
        <end position="619"/>
    </location>
</feature>
<organism evidence="20 21">
    <name type="scientific">Hyaloscypha hepaticicola</name>
    <dbReference type="NCBI Taxonomy" id="2082293"/>
    <lineage>
        <taxon>Eukaryota</taxon>
        <taxon>Fungi</taxon>
        <taxon>Dikarya</taxon>
        <taxon>Ascomycota</taxon>
        <taxon>Pezizomycotina</taxon>
        <taxon>Leotiomycetes</taxon>
        <taxon>Helotiales</taxon>
        <taxon>Hyaloscyphaceae</taxon>
        <taxon>Hyaloscypha</taxon>
    </lineage>
</organism>
<name>A0A2J6QK98_9HELO</name>
<keyword evidence="7" id="KW-0926">Vacuole</keyword>
<keyword evidence="6 20" id="KW-0031">Aminopeptidase</keyword>
<dbReference type="PANTHER" id="PTHR11731:SF200">
    <property type="entry name" value="DIPEPTIDYL PEPTIDASE 10, ISOFORM B"/>
    <property type="match status" value="1"/>
</dbReference>
<feature type="transmembrane region" description="Helical" evidence="17">
    <location>
        <begin position="115"/>
        <end position="136"/>
    </location>
</feature>
<dbReference type="GO" id="GO:0006508">
    <property type="term" value="P:proteolysis"/>
    <property type="evidence" value="ECO:0007669"/>
    <property type="project" value="UniProtKB-KW"/>
</dbReference>
<evidence type="ECO:0000256" key="17">
    <source>
        <dbReference type="SAM" id="Phobius"/>
    </source>
</evidence>
<evidence type="ECO:0000259" key="18">
    <source>
        <dbReference type="Pfam" id="PF00326"/>
    </source>
</evidence>
<dbReference type="STRING" id="1745343.A0A2J6QK98"/>
<dbReference type="InterPro" id="IPR001375">
    <property type="entry name" value="Peptidase_S9_cat"/>
</dbReference>
<feature type="region of interest" description="Disordered" evidence="16">
    <location>
        <begin position="49"/>
        <end position="70"/>
    </location>
</feature>
<evidence type="ECO:0000256" key="15">
    <source>
        <dbReference type="ARBA" id="ARBA00023180"/>
    </source>
</evidence>
<evidence type="ECO:0000256" key="6">
    <source>
        <dbReference type="ARBA" id="ARBA00022438"/>
    </source>
</evidence>
<dbReference type="Gene3D" id="2.140.10.30">
    <property type="entry name" value="Dipeptidylpeptidase IV, N-terminal domain"/>
    <property type="match status" value="1"/>
</dbReference>
<evidence type="ECO:0000256" key="14">
    <source>
        <dbReference type="ARBA" id="ARBA00023136"/>
    </source>
</evidence>
<keyword evidence="14 17" id="KW-0472">Membrane</keyword>
<dbReference type="EC" id="3.4.14.5" evidence="5"/>
<dbReference type="Gene3D" id="3.40.50.1820">
    <property type="entry name" value="alpha/beta hydrolase"/>
    <property type="match status" value="1"/>
</dbReference>
<evidence type="ECO:0000256" key="10">
    <source>
        <dbReference type="ARBA" id="ARBA00022801"/>
    </source>
</evidence>
<keyword evidence="13 17" id="KW-1133">Transmembrane helix</keyword>
<dbReference type="GO" id="GO:0008236">
    <property type="term" value="F:serine-type peptidase activity"/>
    <property type="evidence" value="ECO:0007669"/>
    <property type="project" value="UniProtKB-KW"/>
</dbReference>
<proteinExistence type="inferred from homology"/>
<evidence type="ECO:0000256" key="11">
    <source>
        <dbReference type="ARBA" id="ARBA00022825"/>
    </source>
</evidence>
<keyword evidence="11" id="KW-0720">Serine protease</keyword>
<keyword evidence="15" id="KW-0325">Glycoprotein</keyword>
<dbReference type="SUPFAM" id="SSF82171">
    <property type="entry name" value="DPP6 N-terminal domain-like"/>
    <property type="match status" value="1"/>
</dbReference>
<dbReference type="Proteomes" id="UP000235672">
    <property type="component" value="Unassembled WGS sequence"/>
</dbReference>
<dbReference type="OrthoDB" id="16520at2759"/>
<dbReference type="PANTHER" id="PTHR11731">
    <property type="entry name" value="PROTEASE FAMILY S9B,C DIPEPTIDYL-PEPTIDASE IV-RELATED"/>
    <property type="match status" value="1"/>
</dbReference>
<dbReference type="InterPro" id="IPR029058">
    <property type="entry name" value="AB_hydrolase_fold"/>
</dbReference>
<comment type="subcellular location">
    <subcellularLocation>
        <location evidence="3">Vacuole membrane</location>
        <topology evidence="3">Single-pass type II membrane protein</topology>
    </subcellularLocation>
</comment>
<evidence type="ECO:0000313" key="21">
    <source>
        <dbReference type="Proteomes" id="UP000235672"/>
    </source>
</evidence>
<evidence type="ECO:0000256" key="7">
    <source>
        <dbReference type="ARBA" id="ARBA00022554"/>
    </source>
</evidence>
<dbReference type="Pfam" id="PF00930">
    <property type="entry name" value="DPPIV_N"/>
    <property type="match status" value="1"/>
</dbReference>
<dbReference type="Pfam" id="PF00326">
    <property type="entry name" value="Peptidase_S9"/>
    <property type="match status" value="1"/>
</dbReference>
<comment type="similarity">
    <text evidence="4">Belongs to the peptidase S9B family.</text>
</comment>
<feature type="domain" description="Peptidase S9 prolyl oligopeptidase catalytic" evidence="18">
    <location>
        <begin position="703"/>
        <end position="907"/>
    </location>
</feature>
<dbReference type="EMBL" id="KZ613467">
    <property type="protein sequence ID" value="PMD26691.1"/>
    <property type="molecule type" value="Genomic_DNA"/>
</dbReference>
<evidence type="ECO:0000256" key="1">
    <source>
        <dbReference type="ARBA" id="ARBA00001257"/>
    </source>
</evidence>
<protein>
    <recommendedName>
        <fullName evidence="5">dipeptidyl-peptidase IV</fullName>
        <ecNumber evidence="5">3.4.14.5</ecNumber>
    </recommendedName>
</protein>
<keyword evidence="21" id="KW-1185">Reference proteome</keyword>
<dbReference type="GO" id="GO:0004177">
    <property type="term" value="F:aminopeptidase activity"/>
    <property type="evidence" value="ECO:0007669"/>
    <property type="project" value="UniProtKB-KW"/>
</dbReference>
<evidence type="ECO:0000256" key="9">
    <source>
        <dbReference type="ARBA" id="ARBA00022692"/>
    </source>
</evidence>
<evidence type="ECO:0000256" key="12">
    <source>
        <dbReference type="ARBA" id="ARBA00022968"/>
    </source>
</evidence>
<keyword evidence="8" id="KW-0645">Protease</keyword>
<keyword evidence="9 17" id="KW-0812">Transmembrane</keyword>
<evidence type="ECO:0000256" key="13">
    <source>
        <dbReference type="ARBA" id="ARBA00022989"/>
    </source>
</evidence>
<accession>A0A2J6QK98</accession>